<dbReference type="EMBL" id="LUUB01000069">
    <property type="protein sequence ID" value="OAF07411.1"/>
    <property type="molecule type" value="Genomic_DNA"/>
</dbReference>
<accession>A0A176YLF4</accession>
<comment type="caution">
    <text evidence="1">The sequence shown here is derived from an EMBL/GenBank/DDBJ whole genome shotgun (WGS) entry which is preliminary data.</text>
</comment>
<reference evidence="1 2" key="1">
    <citation type="submission" date="2016-03" db="EMBL/GenBank/DDBJ databases">
        <title>Draft Genome Sequence of the Strain BR 10245 (Bradyrhizobium sp.) isolated from nodules of Centrolobium paraense.</title>
        <authorList>
            <person name="Simoes-Araujo J.L.Sr."/>
            <person name="Barauna A.C."/>
            <person name="Silva K."/>
            <person name="Zilli J.E."/>
        </authorList>
    </citation>
    <scope>NUCLEOTIDE SEQUENCE [LARGE SCALE GENOMIC DNA]</scope>
    <source>
        <strain evidence="1 2">BR 10245</strain>
    </source>
</reference>
<protein>
    <submittedName>
        <fullName evidence="1">Uncharacterized protein</fullName>
    </submittedName>
</protein>
<evidence type="ECO:0000313" key="2">
    <source>
        <dbReference type="Proteomes" id="UP000076959"/>
    </source>
</evidence>
<sequence>MQCELGDGSVPLMTARATVTLRPESGGTICSGFLLFTRMFVVVKRRVCGTNFYSERSRCVVR</sequence>
<gene>
    <name evidence="1" type="ORF">AYJ54_17770</name>
</gene>
<organism evidence="1 2">
    <name type="scientific">Bradyrhizobium centrolobii</name>
    <dbReference type="NCBI Taxonomy" id="1505087"/>
    <lineage>
        <taxon>Bacteria</taxon>
        <taxon>Pseudomonadati</taxon>
        <taxon>Pseudomonadota</taxon>
        <taxon>Alphaproteobacteria</taxon>
        <taxon>Hyphomicrobiales</taxon>
        <taxon>Nitrobacteraceae</taxon>
        <taxon>Bradyrhizobium</taxon>
    </lineage>
</organism>
<dbReference type="Proteomes" id="UP000076959">
    <property type="component" value="Unassembled WGS sequence"/>
</dbReference>
<proteinExistence type="predicted"/>
<name>A0A176YLF4_9BRAD</name>
<dbReference type="AlphaFoldDB" id="A0A176YLF4"/>
<keyword evidence="2" id="KW-1185">Reference proteome</keyword>
<evidence type="ECO:0000313" key="1">
    <source>
        <dbReference type="EMBL" id="OAF07411.1"/>
    </source>
</evidence>